<dbReference type="Proteomes" id="UP000177040">
    <property type="component" value="Unassembled WGS sequence"/>
</dbReference>
<protein>
    <submittedName>
        <fullName evidence="1">Uncharacterized protein</fullName>
    </submittedName>
</protein>
<sequence>MYNWTVDIKELKKDKKQYAIWKLEQMVNFGLNGKKLNKADLKKYWLQLNLDPKKKKYLSLILWPAKQS</sequence>
<gene>
    <name evidence="1" type="ORF">A2983_03670</name>
</gene>
<name>A0A1F6N2D4_9BACT</name>
<accession>A0A1F6N2D4</accession>
<organism evidence="1 2">
    <name type="scientific">Candidatus Magasanikbacteria bacterium RIFCSPLOWO2_01_FULL_40_15</name>
    <dbReference type="NCBI Taxonomy" id="1798686"/>
    <lineage>
        <taxon>Bacteria</taxon>
        <taxon>Candidatus Magasanikiibacteriota</taxon>
    </lineage>
</organism>
<dbReference type="EMBL" id="MFQH01000017">
    <property type="protein sequence ID" value="OGH78145.1"/>
    <property type="molecule type" value="Genomic_DNA"/>
</dbReference>
<dbReference type="AlphaFoldDB" id="A0A1F6N2D4"/>
<reference evidence="1 2" key="1">
    <citation type="journal article" date="2016" name="Nat. Commun.">
        <title>Thousands of microbial genomes shed light on interconnected biogeochemical processes in an aquifer system.</title>
        <authorList>
            <person name="Anantharaman K."/>
            <person name="Brown C.T."/>
            <person name="Hug L.A."/>
            <person name="Sharon I."/>
            <person name="Castelle C.J."/>
            <person name="Probst A.J."/>
            <person name="Thomas B.C."/>
            <person name="Singh A."/>
            <person name="Wilkins M.J."/>
            <person name="Karaoz U."/>
            <person name="Brodie E.L."/>
            <person name="Williams K.H."/>
            <person name="Hubbard S.S."/>
            <person name="Banfield J.F."/>
        </authorList>
    </citation>
    <scope>NUCLEOTIDE SEQUENCE [LARGE SCALE GENOMIC DNA]</scope>
</reference>
<comment type="caution">
    <text evidence="1">The sequence shown here is derived from an EMBL/GenBank/DDBJ whole genome shotgun (WGS) entry which is preliminary data.</text>
</comment>
<evidence type="ECO:0000313" key="1">
    <source>
        <dbReference type="EMBL" id="OGH78145.1"/>
    </source>
</evidence>
<evidence type="ECO:0000313" key="2">
    <source>
        <dbReference type="Proteomes" id="UP000177040"/>
    </source>
</evidence>
<proteinExistence type="predicted"/>